<dbReference type="Pfam" id="PF00005">
    <property type="entry name" value="ABC_tran"/>
    <property type="match status" value="1"/>
</dbReference>
<keyword evidence="5 7" id="KW-0067">ATP-binding</keyword>
<dbReference type="RefSeq" id="WP_226954626.1">
    <property type="nucleotide sequence ID" value="NZ_JACDXW010000005.1"/>
</dbReference>
<gene>
    <name evidence="7" type="ORF">H0484_10635</name>
</gene>
<dbReference type="SUPFAM" id="SSF52540">
    <property type="entry name" value="P-loop containing nucleoside triphosphate hydrolases"/>
    <property type="match status" value="1"/>
</dbReference>
<evidence type="ECO:0000313" key="8">
    <source>
        <dbReference type="Proteomes" id="UP000776983"/>
    </source>
</evidence>
<evidence type="ECO:0000256" key="2">
    <source>
        <dbReference type="ARBA" id="ARBA00022448"/>
    </source>
</evidence>
<comment type="similarity">
    <text evidence="1">Belongs to the ABC transporter superfamily.</text>
</comment>
<organism evidence="7 8">
    <name type="scientific">Mesopusillimonas faecipullorum</name>
    <dbReference type="NCBI Taxonomy" id="2755040"/>
    <lineage>
        <taxon>Bacteria</taxon>
        <taxon>Pseudomonadati</taxon>
        <taxon>Pseudomonadota</taxon>
        <taxon>Betaproteobacteria</taxon>
        <taxon>Burkholderiales</taxon>
        <taxon>Alcaligenaceae</taxon>
        <taxon>Mesopusillimonas</taxon>
    </lineage>
</organism>
<name>A0ABS8CEE1_9BURK</name>
<keyword evidence="4" id="KW-0547">Nucleotide-binding</keyword>
<keyword evidence="8" id="KW-1185">Reference proteome</keyword>
<dbReference type="InterPro" id="IPR050166">
    <property type="entry name" value="ABC_transporter_ATP-bind"/>
</dbReference>
<keyword evidence="3" id="KW-1003">Cell membrane</keyword>
<evidence type="ECO:0000256" key="1">
    <source>
        <dbReference type="ARBA" id="ARBA00005417"/>
    </source>
</evidence>
<protein>
    <submittedName>
        <fullName evidence="7">ATP-binding cassette domain-containing protein</fullName>
    </submittedName>
</protein>
<comment type="caution">
    <text evidence="7">The sequence shown here is derived from an EMBL/GenBank/DDBJ whole genome shotgun (WGS) entry which is preliminary data.</text>
</comment>
<evidence type="ECO:0000256" key="3">
    <source>
        <dbReference type="ARBA" id="ARBA00022475"/>
    </source>
</evidence>
<keyword evidence="2" id="KW-0813">Transport</keyword>
<dbReference type="PROSITE" id="PS00211">
    <property type="entry name" value="ABC_TRANSPORTER_1"/>
    <property type="match status" value="1"/>
</dbReference>
<keyword evidence="3" id="KW-0472">Membrane</keyword>
<dbReference type="Gene3D" id="3.40.50.300">
    <property type="entry name" value="P-loop containing nucleotide triphosphate hydrolases"/>
    <property type="match status" value="1"/>
</dbReference>
<dbReference type="InterPro" id="IPR003439">
    <property type="entry name" value="ABC_transporter-like_ATP-bd"/>
</dbReference>
<feature type="domain" description="ABC transporter" evidence="6">
    <location>
        <begin position="4"/>
        <end position="225"/>
    </location>
</feature>
<evidence type="ECO:0000313" key="7">
    <source>
        <dbReference type="EMBL" id="MCB5364202.1"/>
    </source>
</evidence>
<dbReference type="PANTHER" id="PTHR42788:SF13">
    <property type="entry name" value="ALIPHATIC SULFONATES IMPORT ATP-BINDING PROTEIN SSUB"/>
    <property type="match status" value="1"/>
</dbReference>
<dbReference type="Proteomes" id="UP000776983">
    <property type="component" value="Unassembled WGS sequence"/>
</dbReference>
<dbReference type="GO" id="GO:0005524">
    <property type="term" value="F:ATP binding"/>
    <property type="evidence" value="ECO:0007669"/>
    <property type="project" value="UniProtKB-KW"/>
</dbReference>
<dbReference type="EMBL" id="JACDXW010000005">
    <property type="protein sequence ID" value="MCB5364202.1"/>
    <property type="molecule type" value="Genomic_DNA"/>
</dbReference>
<reference evidence="7 8" key="1">
    <citation type="submission" date="2020-07" db="EMBL/GenBank/DDBJ databases">
        <title>Pusillimonas sp. nov., isolated from poultry manure in Taiwan.</title>
        <authorList>
            <person name="Lin S.-Y."/>
            <person name="Tang Y.-S."/>
            <person name="Young C.-C."/>
        </authorList>
    </citation>
    <scope>NUCLEOTIDE SEQUENCE [LARGE SCALE GENOMIC DNA]</scope>
    <source>
        <strain evidence="7 8">CC-YST705</strain>
    </source>
</reference>
<dbReference type="PANTHER" id="PTHR42788">
    <property type="entry name" value="TAURINE IMPORT ATP-BINDING PROTEIN-RELATED"/>
    <property type="match status" value="1"/>
</dbReference>
<dbReference type="InterPro" id="IPR027417">
    <property type="entry name" value="P-loop_NTPase"/>
</dbReference>
<evidence type="ECO:0000256" key="4">
    <source>
        <dbReference type="ARBA" id="ARBA00022741"/>
    </source>
</evidence>
<accession>A0ABS8CEE1</accession>
<dbReference type="PROSITE" id="PS50893">
    <property type="entry name" value="ABC_TRANSPORTER_2"/>
    <property type="match status" value="1"/>
</dbReference>
<evidence type="ECO:0000256" key="5">
    <source>
        <dbReference type="ARBA" id="ARBA00022840"/>
    </source>
</evidence>
<dbReference type="InterPro" id="IPR017871">
    <property type="entry name" value="ABC_transporter-like_CS"/>
</dbReference>
<evidence type="ECO:0000259" key="6">
    <source>
        <dbReference type="PROSITE" id="PS50893"/>
    </source>
</evidence>
<sequence>MSELRIRHLDHRYGLTEVLADINLDLHKAETLALVGPSGCGKSTLLHLVAGLLTPTQGLIQSQFLTPACVFQQPRLLPWKNALDNICLGLKAKGDAKTVRHQQGLLWGRQLGLSAADLGKYPHELSGGMQSRVALARALAIKPDLLLLDEPFSALDIGLKAQLYSLLSTQVQQSGTAVLMITHDLMEAVRLADRIVMMAAAPGRLVKEITLDLPTAQRSDAWVYEHTALFMQMDEIRLGFGLQASLMAAAAISADDVARPS</sequence>
<proteinExistence type="inferred from homology"/>
<dbReference type="InterPro" id="IPR003593">
    <property type="entry name" value="AAA+_ATPase"/>
</dbReference>
<dbReference type="SMART" id="SM00382">
    <property type="entry name" value="AAA"/>
    <property type="match status" value="1"/>
</dbReference>